<keyword evidence="10" id="KW-1185">Reference proteome</keyword>
<dbReference type="PANTHER" id="PTHR43124">
    <property type="entry name" value="PURINE EFFLUX PUMP PBUE"/>
    <property type="match status" value="1"/>
</dbReference>
<evidence type="ECO:0000256" key="7">
    <source>
        <dbReference type="SAM" id="Phobius"/>
    </source>
</evidence>
<dbReference type="EMBL" id="CABPSK010000002">
    <property type="protein sequence ID" value="VVE15271.1"/>
    <property type="molecule type" value="Genomic_DNA"/>
</dbReference>
<dbReference type="AlphaFoldDB" id="A0A5E4VSP1"/>
<gene>
    <name evidence="9" type="primary">pbuE_2</name>
    <name evidence="9" type="ORF">PPN31114_02865</name>
</gene>
<feature type="transmembrane region" description="Helical" evidence="7">
    <location>
        <begin position="99"/>
        <end position="118"/>
    </location>
</feature>
<dbReference type="OrthoDB" id="7029536at2"/>
<accession>A0A5E4VSP1</accession>
<evidence type="ECO:0000313" key="9">
    <source>
        <dbReference type="EMBL" id="VVE15271.1"/>
    </source>
</evidence>
<dbReference type="CDD" id="cd17324">
    <property type="entry name" value="MFS_NepI_like"/>
    <property type="match status" value="1"/>
</dbReference>
<keyword evidence="2" id="KW-1003">Cell membrane</keyword>
<feature type="transmembrane region" description="Helical" evidence="7">
    <location>
        <begin position="183"/>
        <end position="207"/>
    </location>
</feature>
<feature type="transmembrane region" description="Helical" evidence="7">
    <location>
        <begin position="228"/>
        <end position="253"/>
    </location>
</feature>
<dbReference type="PANTHER" id="PTHR43124:SF10">
    <property type="entry name" value="PURINE EFFLUX PUMP PBUE"/>
    <property type="match status" value="1"/>
</dbReference>
<dbReference type="InterPro" id="IPR020846">
    <property type="entry name" value="MFS_dom"/>
</dbReference>
<dbReference type="GO" id="GO:0005886">
    <property type="term" value="C:plasma membrane"/>
    <property type="evidence" value="ECO:0007669"/>
    <property type="project" value="UniProtKB-SubCell"/>
</dbReference>
<comment type="subcellular location">
    <subcellularLocation>
        <location evidence="1">Cell membrane</location>
        <topology evidence="1">Multi-pass membrane protein</topology>
    </subcellularLocation>
</comment>
<feature type="transmembrane region" description="Helical" evidence="7">
    <location>
        <begin position="321"/>
        <end position="342"/>
    </location>
</feature>
<evidence type="ECO:0000256" key="1">
    <source>
        <dbReference type="ARBA" id="ARBA00004651"/>
    </source>
</evidence>
<name>A0A5E4VSP1_9BURK</name>
<dbReference type="InterPro" id="IPR011701">
    <property type="entry name" value="MFS"/>
</dbReference>
<sequence>MTSESLLASPISSTSSSSGAPAPSTSSPHSAAKVWLLALTVFLVGIDENICIGILPAISQGLGVSMASAGQLTTVFSAVFALWAFTMAAWLSRHARRRALVVALVVFSLSNLAAAAAPGYAALFVARMAMAASCATIVLLCSRLATEITPPEFHGRAVGIIFMGISGSLVLGVPLGMTLEHWAGWRAVFAVIGLVSAPLILVLWRVLPLTQPATVMTLRAYVIALAKPRLLAAQGVSIAMLAGHFTLFAYLAPYLQTTLAPSPDGLSLLFLAFGVAGVCGAWFGGWGSDRAGAARALLGCPLLFLVAMACVPLATKLGTDSAWHVVVFIAAMMVWGSLSWSISPVVQNFLIRSAPQEADANVGVNVAAMHVGVALGAGVGGALVDGRALTLTPWVGCTLVAVAVALAAFAVRTKR</sequence>
<organism evidence="9 10">
    <name type="scientific">Pandoraea pneumonica</name>
    <dbReference type="NCBI Taxonomy" id="2508299"/>
    <lineage>
        <taxon>Bacteria</taxon>
        <taxon>Pseudomonadati</taxon>
        <taxon>Pseudomonadota</taxon>
        <taxon>Betaproteobacteria</taxon>
        <taxon>Burkholderiales</taxon>
        <taxon>Burkholderiaceae</taxon>
        <taxon>Pandoraea</taxon>
    </lineage>
</organism>
<feature type="transmembrane region" description="Helical" evidence="7">
    <location>
        <begin position="390"/>
        <end position="411"/>
    </location>
</feature>
<keyword evidence="3 7" id="KW-0812">Transmembrane</keyword>
<feature type="transmembrane region" description="Helical" evidence="7">
    <location>
        <begin position="157"/>
        <end position="177"/>
    </location>
</feature>
<feature type="region of interest" description="Disordered" evidence="6">
    <location>
        <begin position="1"/>
        <end position="24"/>
    </location>
</feature>
<feature type="transmembrane region" description="Helical" evidence="7">
    <location>
        <begin position="296"/>
        <end position="315"/>
    </location>
</feature>
<keyword evidence="4 7" id="KW-1133">Transmembrane helix</keyword>
<reference evidence="9 10" key="1">
    <citation type="submission" date="2019-08" db="EMBL/GenBank/DDBJ databases">
        <authorList>
            <person name="Peeters C."/>
        </authorList>
    </citation>
    <scope>NUCLEOTIDE SEQUENCE [LARGE SCALE GENOMIC DNA]</scope>
    <source>
        <strain evidence="9 10">LMG 31114</strain>
    </source>
</reference>
<dbReference type="PROSITE" id="PS50850">
    <property type="entry name" value="MFS"/>
    <property type="match status" value="1"/>
</dbReference>
<evidence type="ECO:0000313" key="10">
    <source>
        <dbReference type="Proteomes" id="UP000366945"/>
    </source>
</evidence>
<dbReference type="Gene3D" id="1.20.1250.20">
    <property type="entry name" value="MFS general substrate transporter like domains"/>
    <property type="match status" value="2"/>
</dbReference>
<dbReference type="GO" id="GO:0022857">
    <property type="term" value="F:transmembrane transporter activity"/>
    <property type="evidence" value="ECO:0007669"/>
    <property type="project" value="InterPro"/>
</dbReference>
<dbReference type="InterPro" id="IPR050189">
    <property type="entry name" value="MFS_Efflux_Transporters"/>
</dbReference>
<evidence type="ECO:0000256" key="3">
    <source>
        <dbReference type="ARBA" id="ARBA00022692"/>
    </source>
</evidence>
<feature type="domain" description="Major facilitator superfamily (MFS) profile" evidence="8">
    <location>
        <begin position="33"/>
        <end position="415"/>
    </location>
</feature>
<dbReference type="Proteomes" id="UP000366945">
    <property type="component" value="Unassembled WGS sequence"/>
</dbReference>
<evidence type="ECO:0000256" key="6">
    <source>
        <dbReference type="SAM" id="MobiDB-lite"/>
    </source>
</evidence>
<evidence type="ECO:0000256" key="4">
    <source>
        <dbReference type="ARBA" id="ARBA00022989"/>
    </source>
</evidence>
<dbReference type="Pfam" id="PF07690">
    <property type="entry name" value="MFS_1"/>
    <property type="match status" value="1"/>
</dbReference>
<evidence type="ECO:0000256" key="5">
    <source>
        <dbReference type="ARBA" id="ARBA00023136"/>
    </source>
</evidence>
<feature type="transmembrane region" description="Helical" evidence="7">
    <location>
        <begin position="34"/>
        <end position="58"/>
    </location>
</feature>
<evidence type="ECO:0000259" key="8">
    <source>
        <dbReference type="PROSITE" id="PS50850"/>
    </source>
</evidence>
<evidence type="ECO:0000256" key="2">
    <source>
        <dbReference type="ARBA" id="ARBA00022475"/>
    </source>
</evidence>
<feature type="transmembrane region" description="Helical" evidence="7">
    <location>
        <begin position="124"/>
        <end position="145"/>
    </location>
</feature>
<protein>
    <submittedName>
        <fullName evidence="9">Purine efflux pump PbuE</fullName>
    </submittedName>
</protein>
<feature type="transmembrane region" description="Helical" evidence="7">
    <location>
        <begin position="265"/>
        <end position="284"/>
    </location>
</feature>
<keyword evidence="5 7" id="KW-0472">Membrane</keyword>
<feature type="transmembrane region" description="Helical" evidence="7">
    <location>
        <begin position="70"/>
        <end position="92"/>
    </location>
</feature>
<feature type="transmembrane region" description="Helical" evidence="7">
    <location>
        <begin position="362"/>
        <end position="384"/>
    </location>
</feature>
<proteinExistence type="predicted"/>
<dbReference type="SUPFAM" id="SSF103473">
    <property type="entry name" value="MFS general substrate transporter"/>
    <property type="match status" value="1"/>
</dbReference>
<dbReference type="InterPro" id="IPR036259">
    <property type="entry name" value="MFS_trans_sf"/>
</dbReference>